<proteinExistence type="predicted"/>
<reference evidence="1 2" key="1">
    <citation type="submission" date="2024-01" db="EMBL/GenBank/DDBJ databases">
        <title>Comparative genomics of Cryptococcus and Kwoniella reveals pathogenesis evolution and contrasting modes of karyotype evolution via chromosome fusion or intercentromeric recombination.</title>
        <authorList>
            <person name="Coelho M.A."/>
            <person name="David-Palma M."/>
            <person name="Shea T."/>
            <person name="Bowers K."/>
            <person name="McGinley-Smith S."/>
            <person name="Mohammad A.W."/>
            <person name="Gnirke A."/>
            <person name="Yurkov A.M."/>
            <person name="Nowrousian M."/>
            <person name="Sun S."/>
            <person name="Cuomo C.A."/>
            <person name="Heitman J."/>
        </authorList>
    </citation>
    <scope>NUCLEOTIDE SEQUENCE [LARGE SCALE GENOMIC DNA]</scope>
    <source>
        <strain evidence="1">CBS 11374</strain>
    </source>
</reference>
<evidence type="ECO:0000313" key="2">
    <source>
        <dbReference type="Proteomes" id="UP001329825"/>
    </source>
</evidence>
<organism evidence="1 2">
    <name type="scientific">Kwoniella shivajii</name>
    <dbReference type="NCBI Taxonomy" id="564305"/>
    <lineage>
        <taxon>Eukaryota</taxon>
        <taxon>Fungi</taxon>
        <taxon>Dikarya</taxon>
        <taxon>Basidiomycota</taxon>
        <taxon>Agaricomycotina</taxon>
        <taxon>Tremellomycetes</taxon>
        <taxon>Tremellales</taxon>
        <taxon>Cryptococcaceae</taxon>
        <taxon>Kwoniella</taxon>
    </lineage>
</organism>
<dbReference type="SUPFAM" id="SSF81383">
    <property type="entry name" value="F-box domain"/>
    <property type="match status" value="1"/>
</dbReference>
<name>A0ABZ1CZZ0_9TREE</name>
<dbReference type="InterPro" id="IPR036047">
    <property type="entry name" value="F-box-like_dom_sf"/>
</dbReference>
<dbReference type="RefSeq" id="XP_062791609.1">
    <property type="nucleotide sequence ID" value="XM_062935558.1"/>
</dbReference>
<gene>
    <name evidence="1" type="ORF">IL334_003832</name>
</gene>
<accession>A0ABZ1CZZ0</accession>
<dbReference type="GeneID" id="87955963"/>
<protein>
    <recommendedName>
        <fullName evidence="3">F-box domain-containing protein</fullName>
    </recommendedName>
</protein>
<dbReference type="EMBL" id="CP141885">
    <property type="protein sequence ID" value="WRT66869.1"/>
    <property type="molecule type" value="Genomic_DNA"/>
</dbReference>
<keyword evidence="2" id="KW-1185">Reference proteome</keyword>
<sequence length="474" mass="54520">MATPAAVRAGHTFDILSEIVQYLAPRDLFATLQVNKMLYNLSTPHLYNTITIKYGWRNPFIGLSQSSSTDATVAQCEESGEAEPSNQYGASGKNALLYLIKRVDVHVHSKSGCPCANFVIPPLPNLKVVHLARGSHDIGLTDICEAGTCPFIKKSCVNAEQAIVRQLNFKPLENMNKLKTVVLKLRPCQVAIKYPLRFQHDETLWLSDSRSLPESKLNTTLPSSVEVLRLVWWDENHSFRLDRYPSSQAWYNGKMWPRRRTENMGCNLCDIDMNPCKKSRKCIPITMFEATLEFLGAGSDVEKVEIWNIEKLAEIYAVELHLPMETIRDMMRVAFCRGTKQRLMNRQLGDELTNIGEQQPKPEADITLHSATLYYPQFLDVDVIDPEEEEYWKCRLFPSEETINIRQEIYDNWNKQERHNVVGIDHWSQQDLEAELRQLRLNQAIEVDRHTRKARERKIMSDLNERLNLTSAVS</sequence>
<evidence type="ECO:0000313" key="1">
    <source>
        <dbReference type="EMBL" id="WRT66869.1"/>
    </source>
</evidence>
<dbReference type="Proteomes" id="UP001329825">
    <property type="component" value="Chromosome 5"/>
</dbReference>
<evidence type="ECO:0008006" key="3">
    <source>
        <dbReference type="Google" id="ProtNLM"/>
    </source>
</evidence>